<dbReference type="EMBL" id="HBJA01123658">
    <property type="protein sequence ID" value="CAE0831298.1"/>
    <property type="molecule type" value="Transcribed_RNA"/>
</dbReference>
<organism evidence="3">
    <name type="scientific">Eutreptiella gymnastica</name>
    <dbReference type="NCBI Taxonomy" id="73025"/>
    <lineage>
        <taxon>Eukaryota</taxon>
        <taxon>Discoba</taxon>
        <taxon>Euglenozoa</taxon>
        <taxon>Euglenida</taxon>
        <taxon>Spirocuta</taxon>
        <taxon>Euglenophyceae</taxon>
        <taxon>Eutreptiales</taxon>
        <taxon>Eutreptiaceae</taxon>
        <taxon>Eutreptiella</taxon>
    </lineage>
</organism>
<name>A0A6T2I2F0_9EUGL</name>
<sequence>MQDRQTEKQDAMCARMRELCLFAAMRCTAGGANPPPVSQTMPVSKQHWVLVLSIFAPLISAVQFVIGQLCAMCAISWMEPGWALHYTRSTHNVKDPRSSWELPGTQGSRFARYNKSRSMKNDILPTPNRFLWPFGLVDRALNKVTIPNGAYSAPGRTRLHVVALDSSDP</sequence>
<keyword evidence="1" id="KW-0812">Transmembrane</keyword>
<proteinExistence type="predicted"/>
<feature type="transmembrane region" description="Helical" evidence="1">
    <location>
        <begin position="48"/>
        <end position="66"/>
    </location>
</feature>
<protein>
    <submittedName>
        <fullName evidence="3">Uncharacterized protein</fullName>
    </submittedName>
</protein>
<accession>A0A6T2I2F0</accession>
<keyword evidence="1" id="KW-1133">Transmembrane helix</keyword>
<dbReference type="AlphaFoldDB" id="A0A6T2I2F0"/>
<keyword evidence="1" id="KW-0472">Membrane</keyword>
<gene>
    <name evidence="2" type="ORF">EGYM00163_LOCUS42580</name>
    <name evidence="3" type="ORF">EGYM00163_LOCUS42582</name>
</gene>
<dbReference type="EMBL" id="HBJA01123660">
    <property type="protein sequence ID" value="CAE0831300.1"/>
    <property type="molecule type" value="Transcribed_RNA"/>
</dbReference>
<evidence type="ECO:0000313" key="3">
    <source>
        <dbReference type="EMBL" id="CAE0831300.1"/>
    </source>
</evidence>
<reference evidence="3" key="1">
    <citation type="submission" date="2021-01" db="EMBL/GenBank/DDBJ databases">
        <authorList>
            <person name="Corre E."/>
            <person name="Pelletier E."/>
            <person name="Niang G."/>
            <person name="Scheremetjew M."/>
            <person name="Finn R."/>
            <person name="Kale V."/>
            <person name="Holt S."/>
            <person name="Cochrane G."/>
            <person name="Meng A."/>
            <person name="Brown T."/>
            <person name="Cohen L."/>
        </authorList>
    </citation>
    <scope>NUCLEOTIDE SEQUENCE</scope>
    <source>
        <strain evidence="3">CCMP1594</strain>
    </source>
</reference>
<evidence type="ECO:0000313" key="2">
    <source>
        <dbReference type="EMBL" id="CAE0831298.1"/>
    </source>
</evidence>
<evidence type="ECO:0000256" key="1">
    <source>
        <dbReference type="SAM" id="Phobius"/>
    </source>
</evidence>